<dbReference type="InterPro" id="IPR003171">
    <property type="entry name" value="Mehydrof_redctse-like"/>
</dbReference>
<evidence type="ECO:0000256" key="4">
    <source>
        <dbReference type="ARBA" id="ARBA00022630"/>
    </source>
</evidence>
<name>A0ABP0VLH8_9BRYO</name>
<dbReference type="Pfam" id="PF02219">
    <property type="entry name" value="MTHFR"/>
    <property type="match status" value="1"/>
</dbReference>
<evidence type="ECO:0000256" key="7">
    <source>
        <dbReference type="RuleBase" id="RU004254"/>
    </source>
</evidence>
<sequence length="196" mass="21112">MHLTCTNMPVEKLDDALDTVKTNGIQNILALRGDPPHGQDTFVTVEGGFSCALDLVGTSKLNMGTTLGSLLLGTQVCDPLLALCLSFLVLKEAHPEVITSESGAIEEAYKKDLAYLKEKVDAGGEVIITQLFYDTDVFLKFVSDCHEIGIKCPIVPGIMPIQSYKGILCITGLCKTKVPAEIKATLEPIEDNEEAV</sequence>
<dbReference type="SUPFAM" id="SSF51730">
    <property type="entry name" value="FAD-linked oxidoreductase"/>
    <property type="match status" value="1"/>
</dbReference>
<keyword evidence="4" id="KW-0285">Flavoprotein</keyword>
<dbReference type="EMBL" id="OZ020096">
    <property type="protein sequence ID" value="CAK9254711.1"/>
    <property type="molecule type" value="Genomic_DNA"/>
</dbReference>
<dbReference type="PANTHER" id="PTHR45754">
    <property type="entry name" value="METHYLENETETRAHYDROFOLATE REDUCTASE"/>
    <property type="match status" value="1"/>
</dbReference>
<dbReference type="InterPro" id="IPR029041">
    <property type="entry name" value="FAD-linked_oxidoreductase-like"/>
</dbReference>
<comment type="similarity">
    <text evidence="3">Belongs to the methylenetetrahydrofolate reductase family.</text>
</comment>
<organism evidence="8 9">
    <name type="scientific">Sphagnum jensenii</name>
    <dbReference type="NCBI Taxonomy" id="128206"/>
    <lineage>
        <taxon>Eukaryota</taxon>
        <taxon>Viridiplantae</taxon>
        <taxon>Streptophyta</taxon>
        <taxon>Embryophyta</taxon>
        <taxon>Bryophyta</taxon>
        <taxon>Sphagnophytina</taxon>
        <taxon>Sphagnopsida</taxon>
        <taxon>Sphagnales</taxon>
        <taxon>Sphagnaceae</taxon>
        <taxon>Sphagnum</taxon>
    </lineage>
</organism>
<evidence type="ECO:0000256" key="3">
    <source>
        <dbReference type="ARBA" id="ARBA00006743"/>
    </source>
</evidence>
<evidence type="ECO:0000313" key="8">
    <source>
        <dbReference type="EMBL" id="CAK9254711.1"/>
    </source>
</evidence>
<evidence type="ECO:0000313" key="9">
    <source>
        <dbReference type="Proteomes" id="UP001497444"/>
    </source>
</evidence>
<keyword evidence="5" id="KW-0274">FAD</keyword>
<dbReference type="CDD" id="cd00537">
    <property type="entry name" value="MTHFR"/>
    <property type="match status" value="1"/>
</dbReference>
<reference evidence="8 9" key="1">
    <citation type="submission" date="2024-02" db="EMBL/GenBank/DDBJ databases">
        <authorList>
            <consortium name="ELIXIR-Norway"/>
            <consortium name="Elixir Norway"/>
        </authorList>
    </citation>
    <scope>NUCLEOTIDE SEQUENCE [LARGE SCALE GENOMIC DNA]</scope>
</reference>
<protein>
    <recommendedName>
        <fullName evidence="10">Methylenetetrahydrofolate reductase (NAD(P)H)</fullName>
    </recommendedName>
</protein>
<keyword evidence="6" id="KW-0560">Oxidoreductase</keyword>
<accession>A0ABP0VLH8</accession>
<evidence type="ECO:0000256" key="6">
    <source>
        <dbReference type="ARBA" id="ARBA00023002"/>
    </source>
</evidence>
<evidence type="ECO:0000256" key="2">
    <source>
        <dbReference type="ARBA" id="ARBA00004777"/>
    </source>
</evidence>
<dbReference type="PANTHER" id="PTHR45754:SF3">
    <property type="entry name" value="METHYLENETETRAHYDROFOLATE REDUCTASE (NADPH)"/>
    <property type="match status" value="1"/>
</dbReference>
<comment type="pathway">
    <text evidence="2 7">One-carbon metabolism; tetrahydrofolate interconversion.</text>
</comment>
<dbReference type="Proteomes" id="UP001497444">
    <property type="component" value="Chromosome 1"/>
</dbReference>
<evidence type="ECO:0000256" key="1">
    <source>
        <dbReference type="ARBA" id="ARBA00001974"/>
    </source>
</evidence>
<evidence type="ECO:0000256" key="5">
    <source>
        <dbReference type="ARBA" id="ARBA00022827"/>
    </source>
</evidence>
<gene>
    <name evidence="8" type="ORF">CSSPJE1EN1_LOCUS189</name>
</gene>
<evidence type="ECO:0008006" key="10">
    <source>
        <dbReference type="Google" id="ProtNLM"/>
    </source>
</evidence>
<proteinExistence type="inferred from homology"/>
<comment type="cofactor">
    <cofactor evidence="1">
        <name>FAD</name>
        <dbReference type="ChEBI" id="CHEBI:57692"/>
    </cofactor>
</comment>
<keyword evidence="9" id="KW-1185">Reference proteome</keyword>
<dbReference type="Gene3D" id="3.20.20.220">
    <property type="match status" value="1"/>
</dbReference>